<evidence type="ECO:0008006" key="5">
    <source>
        <dbReference type="Google" id="ProtNLM"/>
    </source>
</evidence>
<evidence type="ECO:0000313" key="3">
    <source>
        <dbReference type="EMBL" id="PIT03951.1"/>
    </source>
</evidence>
<dbReference type="Proteomes" id="UP000228930">
    <property type="component" value="Unassembled WGS sequence"/>
</dbReference>
<dbReference type="EMBL" id="LFJC01000003">
    <property type="protein sequence ID" value="PIT03951.1"/>
    <property type="molecule type" value="Genomic_DNA"/>
</dbReference>
<feature type="signal peptide" evidence="2">
    <location>
        <begin position="1"/>
        <end position="17"/>
    </location>
</feature>
<evidence type="ECO:0000256" key="1">
    <source>
        <dbReference type="SAM" id="Coils"/>
    </source>
</evidence>
<feature type="coiled-coil region" evidence="1">
    <location>
        <begin position="139"/>
        <end position="173"/>
    </location>
</feature>
<evidence type="ECO:0000256" key="2">
    <source>
        <dbReference type="SAM" id="SignalP"/>
    </source>
</evidence>
<dbReference type="AlphaFoldDB" id="A0A2M6UHC5"/>
<sequence>MLIKTLAILTTTSALTAAGYAGLTVVSPTTASTIESFVRDRALGWSESACLGNAEGCLNNRYEKLSQLERSIGQSIEAVRVEFNSVTSLVSDQELLAGKNTAFLEQGRAAYRDKAGFPDQSIIFAGKTYPSLDIFRSQLELLFQEKTALEQSLASARELRRKLKERLEALMIQAGQISLAKRMVPGQLQLVRANQVLSDFGANVAMIDGIIRGSEAGINQSEQLIRTTRDLAAPSKSTANPSRATAEAFQNFLHN</sequence>
<comment type="caution">
    <text evidence="3">The sequence shown here is derived from an EMBL/GenBank/DDBJ whole genome shotgun (WGS) entry which is preliminary data.</text>
</comment>
<protein>
    <recommendedName>
        <fullName evidence="5">Conjugal transfer protein TrbJ</fullName>
    </recommendedName>
</protein>
<accession>A0A2M6UHC5</accession>
<name>A0A2M6UHC5_9BRAD</name>
<feature type="chain" id="PRO_5014902124" description="Conjugal transfer protein TrbJ" evidence="2">
    <location>
        <begin position="18"/>
        <end position="255"/>
    </location>
</feature>
<gene>
    <name evidence="3" type="ORF">TSA1_26655</name>
</gene>
<proteinExistence type="predicted"/>
<keyword evidence="2" id="KW-0732">Signal</keyword>
<keyword evidence="4" id="KW-1185">Reference proteome</keyword>
<organism evidence="3 4">
    <name type="scientific">Bradyrhizobium nitroreducens</name>
    <dbReference type="NCBI Taxonomy" id="709803"/>
    <lineage>
        <taxon>Bacteria</taxon>
        <taxon>Pseudomonadati</taxon>
        <taxon>Pseudomonadota</taxon>
        <taxon>Alphaproteobacteria</taxon>
        <taxon>Hyphomicrobiales</taxon>
        <taxon>Nitrobacteraceae</taxon>
        <taxon>Bradyrhizobium</taxon>
    </lineage>
</organism>
<keyword evidence="1" id="KW-0175">Coiled coil</keyword>
<evidence type="ECO:0000313" key="4">
    <source>
        <dbReference type="Proteomes" id="UP000228930"/>
    </source>
</evidence>
<reference evidence="3 4" key="1">
    <citation type="submission" date="2015-06" db="EMBL/GenBank/DDBJ databases">
        <title>Comparative genome analysis of nirS-carrying Bradyrhizobium sp. strains.</title>
        <authorList>
            <person name="Ishii S."/>
            <person name="Jang J."/>
            <person name="Nishizawa T."/>
            <person name="Senoo K."/>
        </authorList>
    </citation>
    <scope>NUCLEOTIDE SEQUENCE [LARGE SCALE GENOMIC DNA]</scope>
    <source>
        <strain evidence="3 4">TSA1</strain>
    </source>
</reference>
<dbReference type="RefSeq" id="WP_100179084.1">
    <property type="nucleotide sequence ID" value="NZ_LFJC01000003.1"/>
</dbReference>